<reference evidence="2" key="1">
    <citation type="journal article" date="2020" name="Fungal Divers.">
        <title>Resolving the Mortierellaceae phylogeny through synthesis of multi-gene phylogenetics and phylogenomics.</title>
        <authorList>
            <person name="Vandepol N."/>
            <person name="Liber J."/>
            <person name="Desiro A."/>
            <person name="Na H."/>
            <person name="Kennedy M."/>
            <person name="Barry K."/>
            <person name="Grigoriev I.V."/>
            <person name="Miller A.N."/>
            <person name="O'Donnell K."/>
            <person name="Stajich J.E."/>
            <person name="Bonito G."/>
        </authorList>
    </citation>
    <scope>NUCLEOTIDE SEQUENCE</scope>
    <source>
        <strain evidence="2">NRRL 2769</strain>
    </source>
</reference>
<name>A0A9P6T2C7_9FUNG</name>
<organism evidence="2 3">
    <name type="scientific">Entomortierella chlamydospora</name>
    <dbReference type="NCBI Taxonomy" id="101097"/>
    <lineage>
        <taxon>Eukaryota</taxon>
        <taxon>Fungi</taxon>
        <taxon>Fungi incertae sedis</taxon>
        <taxon>Mucoromycota</taxon>
        <taxon>Mortierellomycotina</taxon>
        <taxon>Mortierellomycetes</taxon>
        <taxon>Mortierellales</taxon>
        <taxon>Mortierellaceae</taxon>
        <taxon>Entomortierella</taxon>
    </lineage>
</organism>
<dbReference type="Proteomes" id="UP000703661">
    <property type="component" value="Unassembled WGS sequence"/>
</dbReference>
<comment type="caution">
    <text evidence="2">The sequence shown here is derived from an EMBL/GenBank/DDBJ whole genome shotgun (WGS) entry which is preliminary data.</text>
</comment>
<keyword evidence="3" id="KW-1185">Reference proteome</keyword>
<evidence type="ECO:0000313" key="3">
    <source>
        <dbReference type="Proteomes" id="UP000703661"/>
    </source>
</evidence>
<protein>
    <submittedName>
        <fullName evidence="2">Uncharacterized protein</fullName>
    </submittedName>
</protein>
<sequence>MPEYDYAAAPPSFQAFRPVLIDNAPPDSPLKDNIKIETPSTRKISSNNASSSRTSRGGASGTNQVFTTNSNANALGVGILRNTAGEESDDYEHGLEY</sequence>
<dbReference type="EMBL" id="JAAAID010000252">
    <property type="protein sequence ID" value="KAG0019918.1"/>
    <property type="molecule type" value="Genomic_DNA"/>
</dbReference>
<dbReference type="AlphaFoldDB" id="A0A9P6T2C7"/>
<accession>A0A9P6T2C7</accession>
<evidence type="ECO:0000313" key="2">
    <source>
        <dbReference type="EMBL" id="KAG0019918.1"/>
    </source>
</evidence>
<proteinExistence type="predicted"/>
<feature type="compositionally biased region" description="Low complexity" evidence="1">
    <location>
        <begin position="45"/>
        <end position="63"/>
    </location>
</feature>
<feature type="region of interest" description="Disordered" evidence="1">
    <location>
        <begin position="23"/>
        <end position="72"/>
    </location>
</feature>
<gene>
    <name evidence="2" type="ORF">BGZ80_005069</name>
</gene>
<evidence type="ECO:0000256" key="1">
    <source>
        <dbReference type="SAM" id="MobiDB-lite"/>
    </source>
</evidence>